<name>E4ZW94_LEPMJ</name>
<keyword evidence="2" id="KW-1185">Reference proteome</keyword>
<protein>
    <submittedName>
        <fullName evidence="1">Predicted protein</fullName>
    </submittedName>
</protein>
<reference evidence="2" key="1">
    <citation type="journal article" date="2011" name="Nat. Commun.">
        <title>Effector diversification within compartments of the Leptosphaeria maculans genome affected by Repeat-Induced Point mutations.</title>
        <authorList>
            <person name="Rouxel T."/>
            <person name="Grandaubert J."/>
            <person name="Hane J.K."/>
            <person name="Hoede C."/>
            <person name="van de Wouw A.P."/>
            <person name="Couloux A."/>
            <person name="Dominguez V."/>
            <person name="Anthouard V."/>
            <person name="Bally P."/>
            <person name="Bourras S."/>
            <person name="Cozijnsen A.J."/>
            <person name="Ciuffetti L.M."/>
            <person name="Degrave A."/>
            <person name="Dilmaghani A."/>
            <person name="Duret L."/>
            <person name="Fudal I."/>
            <person name="Goodwin S.B."/>
            <person name="Gout L."/>
            <person name="Glaser N."/>
            <person name="Linglin J."/>
            <person name="Kema G.H.J."/>
            <person name="Lapalu N."/>
            <person name="Lawrence C.B."/>
            <person name="May K."/>
            <person name="Meyer M."/>
            <person name="Ollivier B."/>
            <person name="Poulain J."/>
            <person name="Schoch C.L."/>
            <person name="Simon A."/>
            <person name="Spatafora J.W."/>
            <person name="Stachowiak A."/>
            <person name="Turgeon B.G."/>
            <person name="Tyler B.M."/>
            <person name="Vincent D."/>
            <person name="Weissenbach J."/>
            <person name="Amselem J."/>
            <person name="Quesneville H."/>
            <person name="Oliver R.P."/>
            <person name="Wincker P."/>
            <person name="Balesdent M.-H."/>
            <person name="Howlett B.J."/>
        </authorList>
    </citation>
    <scope>NUCLEOTIDE SEQUENCE [LARGE SCALE GENOMIC DNA]</scope>
    <source>
        <strain evidence="2">JN3 / isolate v23.1.3 / race Av1-4-5-6-7-8</strain>
    </source>
</reference>
<gene>
    <name evidence="1" type="ORF">LEMA_uP030220.1</name>
</gene>
<dbReference type="Proteomes" id="UP000002668">
    <property type="component" value="Genome"/>
</dbReference>
<proteinExistence type="predicted"/>
<dbReference type="VEuPathDB" id="FungiDB:LEMA_uP030220.1"/>
<dbReference type="InParanoid" id="E4ZW94"/>
<dbReference type="HOGENOM" id="CLU_3377246_0_0_1"/>
<dbReference type="EMBL" id="FP929127">
    <property type="protein sequence ID" value="CBX95870.1"/>
    <property type="molecule type" value="Genomic_DNA"/>
</dbReference>
<organism evidence="2">
    <name type="scientific">Leptosphaeria maculans (strain JN3 / isolate v23.1.3 / race Av1-4-5-6-7-8)</name>
    <name type="common">Blackleg fungus</name>
    <name type="synonym">Phoma lingam</name>
    <dbReference type="NCBI Taxonomy" id="985895"/>
    <lineage>
        <taxon>Eukaryota</taxon>
        <taxon>Fungi</taxon>
        <taxon>Dikarya</taxon>
        <taxon>Ascomycota</taxon>
        <taxon>Pezizomycotina</taxon>
        <taxon>Dothideomycetes</taxon>
        <taxon>Pleosporomycetidae</taxon>
        <taxon>Pleosporales</taxon>
        <taxon>Pleosporineae</taxon>
        <taxon>Leptosphaeriaceae</taxon>
        <taxon>Plenodomus</taxon>
        <taxon>Plenodomus lingam/Leptosphaeria maculans species complex</taxon>
    </lineage>
</organism>
<sequence length="34" mass="3918">MSIHWILVVFQKGLHNTNETRTRKDRGVLVITPG</sequence>
<dbReference type="AlphaFoldDB" id="E4ZW94"/>
<accession>E4ZW94</accession>
<evidence type="ECO:0000313" key="1">
    <source>
        <dbReference type="EMBL" id="CBX95870.1"/>
    </source>
</evidence>
<evidence type="ECO:0000313" key="2">
    <source>
        <dbReference type="Proteomes" id="UP000002668"/>
    </source>
</evidence>